<dbReference type="EMBL" id="LN483157">
    <property type="protein sequence ID" value="CED83937.1"/>
    <property type="molecule type" value="Genomic_DNA"/>
</dbReference>
<accession>A0A0F7SP99</accession>
<dbReference type="AlphaFoldDB" id="A0A0F7SP99"/>
<evidence type="ECO:0000256" key="4">
    <source>
        <dbReference type="ARBA" id="ARBA00018463"/>
    </source>
</evidence>
<reference evidence="9" key="1">
    <citation type="submission" date="2014-08" db="EMBL/GenBank/DDBJ databases">
        <authorList>
            <person name="Sharma Rahul"/>
            <person name="Thines Marco"/>
        </authorList>
    </citation>
    <scope>NUCLEOTIDE SEQUENCE</scope>
</reference>
<dbReference type="PANTHER" id="PTHR13254">
    <property type="entry name" value="GOLGI AUTOANTIGEN, GOLGIN SUBFAMILY A, 7"/>
    <property type="match status" value="1"/>
</dbReference>
<name>A0A0F7SP99_PHARH</name>
<feature type="region of interest" description="Disordered" evidence="7">
    <location>
        <begin position="1"/>
        <end position="63"/>
    </location>
</feature>
<dbReference type="GO" id="GO:0031211">
    <property type="term" value="C:endoplasmic reticulum palmitoyltransferase complex"/>
    <property type="evidence" value="ECO:0007669"/>
    <property type="project" value="TreeGrafter"/>
</dbReference>
<protein>
    <recommendedName>
        <fullName evidence="4">Ras modification protein ERF4</fullName>
    </recommendedName>
</protein>
<proteinExistence type="inferred from homology"/>
<evidence type="ECO:0000256" key="5">
    <source>
        <dbReference type="ARBA" id="ARBA00022824"/>
    </source>
</evidence>
<dbReference type="InterPro" id="IPR019383">
    <property type="entry name" value="Golgin_A_7/ERF4"/>
</dbReference>
<evidence type="ECO:0000259" key="8">
    <source>
        <dbReference type="Pfam" id="PF10256"/>
    </source>
</evidence>
<sequence length="202" mass="22880">MNIQEFLAQRPLPSTGRPSSHDGGEEEEEEEEDEDLVMADGLEMDVPDGTVGPTGSRDDHSVFRSFVPPVRAGPLQGREERVEHPQAVIRIQRDWTTGDIAQFLPDYPSELEGRITQNEFLDLINSVNTVLLEANSFRHAVWDNMLMVATMHLSLLFKKSHFEKKLEGLEVVLRRANESTWNPQGLHVQDPKLCAFSFLEIS</sequence>
<dbReference type="GO" id="GO:0005789">
    <property type="term" value="C:endoplasmic reticulum membrane"/>
    <property type="evidence" value="ECO:0007669"/>
    <property type="project" value="UniProtKB-SubCell"/>
</dbReference>
<evidence type="ECO:0000256" key="3">
    <source>
        <dbReference type="ARBA" id="ARBA00011396"/>
    </source>
</evidence>
<organism evidence="9">
    <name type="scientific">Phaffia rhodozyma</name>
    <name type="common">Yeast</name>
    <name type="synonym">Xanthophyllomyces dendrorhous</name>
    <dbReference type="NCBI Taxonomy" id="264483"/>
    <lineage>
        <taxon>Eukaryota</taxon>
        <taxon>Fungi</taxon>
        <taxon>Dikarya</taxon>
        <taxon>Basidiomycota</taxon>
        <taxon>Agaricomycotina</taxon>
        <taxon>Tremellomycetes</taxon>
        <taxon>Cystofilobasidiales</taxon>
        <taxon>Mrakiaceae</taxon>
        <taxon>Phaffia</taxon>
    </lineage>
</organism>
<comment type="subcellular location">
    <subcellularLocation>
        <location evidence="1">Endoplasmic reticulum membrane</location>
        <topology evidence="1">Peripheral membrane protein</topology>
    </subcellularLocation>
</comment>
<keyword evidence="6" id="KW-0472">Membrane</keyword>
<evidence type="ECO:0000256" key="1">
    <source>
        <dbReference type="ARBA" id="ARBA00004406"/>
    </source>
</evidence>
<dbReference type="Pfam" id="PF10256">
    <property type="entry name" value="Erf4"/>
    <property type="match status" value="1"/>
</dbReference>
<keyword evidence="5" id="KW-0256">Endoplasmic reticulum</keyword>
<comment type="similarity">
    <text evidence="2">Belongs to the ERF4 family.</text>
</comment>
<evidence type="ECO:0000256" key="7">
    <source>
        <dbReference type="SAM" id="MobiDB-lite"/>
    </source>
</evidence>
<dbReference type="InterPro" id="IPR051371">
    <property type="entry name" value="Ras_palmitoyltransferase"/>
</dbReference>
<dbReference type="PANTHER" id="PTHR13254:SF0">
    <property type="entry name" value="GOLGIN SUBFAMILY A MEMBER 7_ERF4 DOMAIN-CONTAINING PROTEIN"/>
    <property type="match status" value="1"/>
</dbReference>
<dbReference type="GO" id="GO:0006612">
    <property type="term" value="P:protein targeting to membrane"/>
    <property type="evidence" value="ECO:0007669"/>
    <property type="project" value="TreeGrafter"/>
</dbReference>
<evidence type="ECO:0000313" key="9">
    <source>
        <dbReference type="EMBL" id="CED83937.1"/>
    </source>
</evidence>
<evidence type="ECO:0000256" key="6">
    <source>
        <dbReference type="ARBA" id="ARBA00023136"/>
    </source>
</evidence>
<comment type="subunit">
    <text evidence="3">Interacts with ERF2.</text>
</comment>
<evidence type="ECO:0000256" key="2">
    <source>
        <dbReference type="ARBA" id="ARBA00007732"/>
    </source>
</evidence>
<feature type="domain" description="Golgin subfamily A member 7/ERF4" evidence="8">
    <location>
        <begin position="88"/>
        <end position="200"/>
    </location>
</feature>
<feature type="compositionally biased region" description="Acidic residues" evidence="7">
    <location>
        <begin position="24"/>
        <end position="46"/>
    </location>
</feature>